<gene>
    <name evidence="10" type="ORF">FE394_05410</name>
</gene>
<dbReference type="SUPFAM" id="SSF56059">
    <property type="entry name" value="Glutathione synthetase ATP-binding domain-like"/>
    <property type="match status" value="1"/>
</dbReference>
<organism evidence="10 11">
    <name type="scientific">Xenorhabdus littoralis</name>
    <dbReference type="NCBI Taxonomy" id="2582835"/>
    <lineage>
        <taxon>Bacteria</taxon>
        <taxon>Pseudomonadati</taxon>
        <taxon>Pseudomonadota</taxon>
        <taxon>Gammaproteobacteria</taxon>
        <taxon>Enterobacterales</taxon>
        <taxon>Morganellaceae</taxon>
        <taxon>Xenorhabdus</taxon>
    </lineage>
</organism>
<dbReference type="InterPro" id="IPR051602">
    <property type="entry name" value="ACC_Biotin_Carboxylase"/>
</dbReference>
<dbReference type="Pfam" id="PF00289">
    <property type="entry name" value="Biotin_carb_N"/>
    <property type="match status" value="1"/>
</dbReference>
<keyword evidence="4 7" id="KW-0547">Nucleotide-binding</keyword>
<evidence type="ECO:0000256" key="1">
    <source>
        <dbReference type="ARBA" id="ARBA00003761"/>
    </source>
</evidence>
<feature type="domain" description="Biotin carboxylation" evidence="9">
    <location>
        <begin position="2"/>
        <end position="443"/>
    </location>
</feature>
<dbReference type="SUPFAM" id="SSF51246">
    <property type="entry name" value="Rudiment single hybrid motif"/>
    <property type="match status" value="1"/>
</dbReference>
<protein>
    <recommendedName>
        <fullName evidence="2">biotin carboxylase</fullName>
        <ecNumber evidence="2">6.3.4.14</ecNumber>
    </recommendedName>
</protein>
<feature type="domain" description="ATP-grasp" evidence="8">
    <location>
        <begin position="118"/>
        <end position="314"/>
    </location>
</feature>
<dbReference type="SMART" id="SM00878">
    <property type="entry name" value="Biotin_carb_C"/>
    <property type="match status" value="1"/>
</dbReference>
<dbReference type="EC" id="6.3.4.14" evidence="2"/>
<evidence type="ECO:0000256" key="6">
    <source>
        <dbReference type="ARBA" id="ARBA00048600"/>
    </source>
</evidence>
<dbReference type="PANTHER" id="PTHR48095">
    <property type="entry name" value="PYRUVATE CARBOXYLASE SUBUNIT A"/>
    <property type="match status" value="1"/>
</dbReference>
<dbReference type="EMBL" id="VCDP01000017">
    <property type="protein sequence ID" value="MDX7998640.1"/>
    <property type="molecule type" value="Genomic_DNA"/>
</dbReference>
<dbReference type="SUPFAM" id="SSF52440">
    <property type="entry name" value="PreATP-grasp domain"/>
    <property type="match status" value="1"/>
</dbReference>
<dbReference type="InterPro" id="IPR005481">
    <property type="entry name" value="BC-like_N"/>
</dbReference>
<proteinExistence type="predicted"/>
<sequence>MMIRRVLLACRGEIAFRFIRTAQRLCIETIAVYDEEEKTAPFVMAATYRVQSDMINPFASSDYLLTIAKEYKADAIAPGYGPLAENADFAQACTDSGIIFIGPNVSALSLVGNKIQARQLAIFSEVPVIPGSAVASLSEAQELAASIGYPVLLKAVNGGGGRGIRLAESQNMLEQAWKEVERESLAAFGTADLYIERFLGHNIRHIEVQILADVTGNVIALGERGCSIQRRRQKMVEESPVPGINATLRKVISESAVKFARAAGYTSAGTVEFLVDTTGQYYFIEMNGRIQVEHPVTEAVTGIDIVEAMFTIAEGKPLSDDILNIVIHGHAVEFRICAEDPFQGFMPTGGVVTAYNFPHGAGIRIDTGIAENQIQLTRYDSLCLKLIVWGRNRDEAISRAKIALDELVVAGFPTNIPFHRWLVDYAPFSTGNYDLSLISDYHPEPLNETLQHDIAIAVALREYLTMKAISEGSAALSSFSSWRFMNERRVSYGG</sequence>
<evidence type="ECO:0000313" key="10">
    <source>
        <dbReference type="EMBL" id="MDX7998640.1"/>
    </source>
</evidence>
<keyword evidence="11" id="KW-1185">Reference proteome</keyword>
<dbReference type="InterPro" id="IPR005482">
    <property type="entry name" value="Biotin_COase_C"/>
</dbReference>
<evidence type="ECO:0000259" key="9">
    <source>
        <dbReference type="PROSITE" id="PS50979"/>
    </source>
</evidence>
<evidence type="ECO:0000256" key="5">
    <source>
        <dbReference type="ARBA" id="ARBA00022840"/>
    </source>
</evidence>
<keyword evidence="5 7" id="KW-0067">ATP-binding</keyword>
<evidence type="ECO:0000256" key="2">
    <source>
        <dbReference type="ARBA" id="ARBA00013263"/>
    </source>
</evidence>
<dbReference type="InterPro" id="IPR016185">
    <property type="entry name" value="PreATP-grasp_dom_sf"/>
</dbReference>
<dbReference type="PROSITE" id="PS50975">
    <property type="entry name" value="ATP_GRASP"/>
    <property type="match status" value="1"/>
</dbReference>
<name>A0ABU4SJA8_9GAMM</name>
<evidence type="ECO:0000313" key="11">
    <source>
        <dbReference type="Proteomes" id="UP001271640"/>
    </source>
</evidence>
<reference evidence="11" key="1">
    <citation type="journal article" date="2024" name="Toxins">
        <title>Genome Sequence Analysis of Native Xenorhabdus Strains Isolated from Entomopathogenic Nematodes in Argentina.</title>
        <authorList>
            <person name="Palma L."/>
            <person name="Frizzo L."/>
            <person name="Kaiser S."/>
            <person name="Berry C."/>
            <person name="Caballero P."/>
            <person name="Bode H.B."/>
            <person name="Del Valle E.E."/>
        </authorList>
    </citation>
    <scope>NUCLEOTIDE SEQUENCE [LARGE SCALE GENOMIC DNA]</scope>
    <source>
        <strain evidence="11">Reich</strain>
    </source>
</reference>
<dbReference type="Pfam" id="PF02786">
    <property type="entry name" value="CPSase_L_D2"/>
    <property type="match status" value="1"/>
</dbReference>
<comment type="catalytic activity">
    <reaction evidence="6">
        <text>N(6)-biotinyl-L-lysyl-[protein] + hydrogencarbonate + ATP = N(6)-carboxybiotinyl-L-lysyl-[protein] + ADP + phosphate + H(+)</text>
        <dbReference type="Rhea" id="RHEA:13501"/>
        <dbReference type="Rhea" id="RHEA-COMP:10505"/>
        <dbReference type="Rhea" id="RHEA-COMP:10506"/>
        <dbReference type="ChEBI" id="CHEBI:15378"/>
        <dbReference type="ChEBI" id="CHEBI:17544"/>
        <dbReference type="ChEBI" id="CHEBI:30616"/>
        <dbReference type="ChEBI" id="CHEBI:43474"/>
        <dbReference type="ChEBI" id="CHEBI:83144"/>
        <dbReference type="ChEBI" id="CHEBI:83145"/>
        <dbReference type="ChEBI" id="CHEBI:456216"/>
        <dbReference type="EC" id="6.3.4.14"/>
    </reaction>
</comment>
<dbReference type="InterPro" id="IPR005479">
    <property type="entry name" value="CPAse_ATP-bd"/>
</dbReference>
<dbReference type="RefSeq" id="WP_319925382.1">
    <property type="nucleotide sequence ID" value="NZ_VCDP01000017.1"/>
</dbReference>
<dbReference type="InterPro" id="IPR011054">
    <property type="entry name" value="Rudment_hybrid_motif"/>
</dbReference>
<comment type="caution">
    <text evidence="10">The sequence shown here is derived from an EMBL/GenBank/DDBJ whole genome shotgun (WGS) entry which is preliminary data.</text>
</comment>
<evidence type="ECO:0000256" key="7">
    <source>
        <dbReference type="PROSITE-ProRule" id="PRU00409"/>
    </source>
</evidence>
<evidence type="ECO:0000256" key="3">
    <source>
        <dbReference type="ARBA" id="ARBA00022598"/>
    </source>
</evidence>
<keyword evidence="3" id="KW-0436">Ligase</keyword>
<dbReference type="Pfam" id="PF02785">
    <property type="entry name" value="Biotin_carb_C"/>
    <property type="match status" value="1"/>
</dbReference>
<dbReference type="Gene3D" id="3.30.470.20">
    <property type="entry name" value="ATP-grasp fold, B domain"/>
    <property type="match status" value="1"/>
</dbReference>
<dbReference type="PANTHER" id="PTHR48095:SF2">
    <property type="entry name" value="BIOTIN CARBOXYLASE, CHLOROPLASTIC"/>
    <property type="match status" value="1"/>
</dbReference>
<accession>A0ABU4SJA8</accession>
<evidence type="ECO:0000256" key="4">
    <source>
        <dbReference type="ARBA" id="ARBA00022741"/>
    </source>
</evidence>
<evidence type="ECO:0000259" key="8">
    <source>
        <dbReference type="PROSITE" id="PS50975"/>
    </source>
</evidence>
<dbReference type="Proteomes" id="UP001271640">
    <property type="component" value="Unassembled WGS sequence"/>
</dbReference>
<comment type="function">
    <text evidence="1">This protein is a component of the acetyl coenzyme A carboxylase complex; first, biotin carboxylase catalyzes the carboxylation of the carrier protein and then the transcarboxylase transfers the carboxyl group to form malonyl-CoA.</text>
</comment>
<dbReference type="InterPro" id="IPR011761">
    <property type="entry name" value="ATP-grasp"/>
</dbReference>
<dbReference type="PROSITE" id="PS50979">
    <property type="entry name" value="BC"/>
    <property type="match status" value="1"/>
</dbReference>
<dbReference type="InterPro" id="IPR011764">
    <property type="entry name" value="Biotin_carboxylation_dom"/>
</dbReference>